<reference evidence="2" key="1">
    <citation type="submission" date="2023-05" db="EMBL/GenBank/DDBJ databases">
        <title>Nepenthes gracilis genome sequencing.</title>
        <authorList>
            <person name="Fukushima K."/>
        </authorList>
    </citation>
    <scope>NUCLEOTIDE SEQUENCE</scope>
    <source>
        <strain evidence="2">SING2019-196</strain>
    </source>
</reference>
<evidence type="ECO:0000313" key="3">
    <source>
        <dbReference type="Proteomes" id="UP001279734"/>
    </source>
</evidence>
<feature type="region of interest" description="Disordered" evidence="1">
    <location>
        <begin position="1"/>
        <end position="76"/>
    </location>
</feature>
<evidence type="ECO:0000256" key="1">
    <source>
        <dbReference type="SAM" id="MobiDB-lite"/>
    </source>
</evidence>
<dbReference type="Proteomes" id="UP001279734">
    <property type="component" value="Unassembled WGS sequence"/>
</dbReference>
<protein>
    <submittedName>
        <fullName evidence="2">Uncharacterized protein</fullName>
    </submittedName>
</protein>
<gene>
    <name evidence="2" type="ORF">Nepgr_013468</name>
</gene>
<keyword evidence="3" id="KW-1185">Reference proteome</keyword>
<accession>A0AAD3SJ76</accession>
<dbReference type="EMBL" id="BSYO01000011">
    <property type="protein sequence ID" value="GMH11627.1"/>
    <property type="molecule type" value="Genomic_DNA"/>
</dbReference>
<organism evidence="2 3">
    <name type="scientific">Nepenthes gracilis</name>
    <name type="common">Slender pitcher plant</name>
    <dbReference type="NCBI Taxonomy" id="150966"/>
    <lineage>
        <taxon>Eukaryota</taxon>
        <taxon>Viridiplantae</taxon>
        <taxon>Streptophyta</taxon>
        <taxon>Embryophyta</taxon>
        <taxon>Tracheophyta</taxon>
        <taxon>Spermatophyta</taxon>
        <taxon>Magnoliopsida</taxon>
        <taxon>eudicotyledons</taxon>
        <taxon>Gunneridae</taxon>
        <taxon>Pentapetalae</taxon>
        <taxon>Caryophyllales</taxon>
        <taxon>Nepenthaceae</taxon>
        <taxon>Nepenthes</taxon>
    </lineage>
</organism>
<feature type="compositionally biased region" description="Basic and acidic residues" evidence="1">
    <location>
        <begin position="44"/>
        <end position="57"/>
    </location>
</feature>
<name>A0AAD3SJ76_NEPGR</name>
<comment type="caution">
    <text evidence="2">The sequence shown here is derived from an EMBL/GenBank/DDBJ whole genome shotgun (WGS) entry which is preliminary data.</text>
</comment>
<dbReference type="AlphaFoldDB" id="A0AAD3SJ76"/>
<evidence type="ECO:0000313" key="2">
    <source>
        <dbReference type="EMBL" id="GMH11627.1"/>
    </source>
</evidence>
<proteinExistence type="predicted"/>
<sequence length="171" mass="18092">MIEAHEDRAAGLADEEVATSEGAHIAGRDATEAAIAQGETLETPLREFLGDEEERGRGTSTRGSMSASKGGKMGQGRELAFEELKPLPTSTVSRSLKVKDLERDSNIGFADSLVEDTGVSFSPVHLIVVDPGSLPPPMQGGIQESSQGVEGELPISFADVLKHGKIWFTSS</sequence>